<evidence type="ECO:0000313" key="2">
    <source>
        <dbReference type="EMBL" id="GAA0725676.1"/>
    </source>
</evidence>
<dbReference type="PANTHER" id="PTHR11647:SF1">
    <property type="entry name" value="COLLAPSIN RESPONSE MEDIATOR PROTEIN"/>
    <property type="match status" value="1"/>
</dbReference>
<evidence type="ECO:0000259" key="1">
    <source>
        <dbReference type="Pfam" id="PF07969"/>
    </source>
</evidence>
<dbReference type="RefSeq" id="WP_343769473.1">
    <property type="nucleotide sequence ID" value="NZ_BAAACF010000001.1"/>
</dbReference>
<comment type="caution">
    <text evidence="2">The sequence shown here is derived from an EMBL/GenBank/DDBJ whole genome shotgun (WGS) entry which is preliminary data.</text>
</comment>
<dbReference type="Gene3D" id="3.20.20.140">
    <property type="entry name" value="Metal-dependent hydrolases"/>
    <property type="match status" value="1"/>
</dbReference>
<name>A0ABP3UBE3_9CLOT</name>
<dbReference type="InterPro" id="IPR013108">
    <property type="entry name" value="Amidohydro_3"/>
</dbReference>
<proteinExistence type="predicted"/>
<gene>
    <name evidence="2" type="ORF">GCM10008905_21410</name>
</gene>
<dbReference type="CDD" id="cd01297">
    <property type="entry name" value="D-aminoacylase"/>
    <property type="match status" value="1"/>
</dbReference>
<feature type="domain" description="Amidohydrolase 3" evidence="1">
    <location>
        <begin position="421"/>
        <end position="510"/>
    </location>
</feature>
<evidence type="ECO:0000313" key="3">
    <source>
        <dbReference type="Proteomes" id="UP001500339"/>
    </source>
</evidence>
<feature type="domain" description="Amidohydrolase 3" evidence="1">
    <location>
        <begin position="46"/>
        <end position="256"/>
    </location>
</feature>
<dbReference type="Gene3D" id="2.30.40.10">
    <property type="entry name" value="Urease, subunit C, domain 1"/>
    <property type="match status" value="1"/>
</dbReference>
<dbReference type="EMBL" id="BAAACF010000001">
    <property type="protein sequence ID" value="GAA0725676.1"/>
    <property type="molecule type" value="Genomic_DNA"/>
</dbReference>
<dbReference type="SUPFAM" id="SSF51338">
    <property type="entry name" value="Composite domain of metallo-dependent hydrolases"/>
    <property type="match status" value="1"/>
</dbReference>
<protein>
    <submittedName>
        <fullName evidence="2">Amidohydrolase family protein</fullName>
    </submittedName>
</protein>
<dbReference type="InterPro" id="IPR050378">
    <property type="entry name" value="Metallo-dep_Hydrolases_sf"/>
</dbReference>
<dbReference type="InterPro" id="IPR023100">
    <property type="entry name" value="D-aminoacylase_insert_dom_sf"/>
</dbReference>
<dbReference type="InterPro" id="IPR011059">
    <property type="entry name" value="Metal-dep_hydrolase_composite"/>
</dbReference>
<keyword evidence="3" id="KW-1185">Reference proteome</keyword>
<dbReference type="Gene3D" id="3.30.1490.130">
    <property type="entry name" value="D-aminoacylase. Domain 3"/>
    <property type="match status" value="1"/>
</dbReference>
<dbReference type="SUPFAM" id="SSF51556">
    <property type="entry name" value="Metallo-dependent hydrolases"/>
    <property type="match status" value="1"/>
</dbReference>
<dbReference type="Proteomes" id="UP001500339">
    <property type="component" value="Unassembled WGS sequence"/>
</dbReference>
<accession>A0ABP3UBE3</accession>
<organism evidence="2 3">
    <name type="scientific">Clostridium malenominatum</name>
    <dbReference type="NCBI Taxonomy" id="1539"/>
    <lineage>
        <taxon>Bacteria</taxon>
        <taxon>Bacillati</taxon>
        <taxon>Bacillota</taxon>
        <taxon>Clostridia</taxon>
        <taxon>Eubacteriales</taxon>
        <taxon>Clostridiaceae</taxon>
        <taxon>Clostridium</taxon>
    </lineage>
</organism>
<reference evidence="3" key="1">
    <citation type="journal article" date="2019" name="Int. J. Syst. Evol. Microbiol.">
        <title>The Global Catalogue of Microorganisms (GCM) 10K type strain sequencing project: providing services to taxonomists for standard genome sequencing and annotation.</title>
        <authorList>
            <consortium name="The Broad Institute Genomics Platform"/>
            <consortium name="The Broad Institute Genome Sequencing Center for Infectious Disease"/>
            <person name="Wu L."/>
            <person name="Ma J."/>
        </authorList>
    </citation>
    <scope>NUCLEOTIDE SEQUENCE [LARGE SCALE GENOMIC DNA]</scope>
    <source>
        <strain evidence="3">JCM 1405</strain>
    </source>
</reference>
<dbReference type="PANTHER" id="PTHR11647">
    <property type="entry name" value="HYDRANTOINASE/DIHYDROPYRIMIDINASE FAMILY MEMBER"/>
    <property type="match status" value="1"/>
</dbReference>
<dbReference type="Pfam" id="PF07969">
    <property type="entry name" value="Amidohydro_3"/>
    <property type="match status" value="2"/>
</dbReference>
<dbReference type="InterPro" id="IPR032466">
    <property type="entry name" value="Metal_Hydrolase"/>
</dbReference>
<sequence length="532" mass="58969">MFDIVINNALIVDGSGNKPFKGSIGIEKDRIKKICRENSILNGKVIIDAEGNILSPGFIDMHSHSDSSFLIYKDLESKIFQGITTELIGSCGISLVPNNASIRKDLLNYCKSLCYNTDIINLDFSTLDEYVKKVNENKPSINNLPQIGHGTLRMTVMGFENRRPTNEELNEMKNLLERELKSGAWGMSLGLVYPPGSFTEKDELVELSKVLKKYDAILTVHMRGEGDTVFESIKEMIAITRESNVHCHISHLKLMGRNQWGRGKEIISLINNAIDEGLNISCDQYPYTASCTSLYPIIPKDAQEGGIKTIKNTFNSDKWESIAAKIEENIYSRGGGDKIVVSSAKGAKENYQGLSLLQISNKFNISLAEAVKKLLLETEGSAVVTYYSMNEKDVEYIMTQENIAIGSDGAAIGFSDFRFGTPHPRNFGTFPRYIKISLDKNLLPLEKIIYKATGLPAKLLGLKDRGIIAVGKIADLVILNLNNIQDTATFTQPFAKPRGIEYVLVGGKIAIENNIQNKVYNGKVILKGKSIH</sequence>